<evidence type="ECO:0000256" key="9">
    <source>
        <dbReference type="PIRSR" id="PIRSR001500-2"/>
    </source>
</evidence>
<organism evidence="13 14">
    <name type="scientific">Zhihengliuella halotolerans</name>
    <dbReference type="NCBI Taxonomy" id="370736"/>
    <lineage>
        <taxon>Bacteria</taxon>
        <taxon>Bacillati</taxon>
        <taxon>Actinomycetota</taxon>
        <taxon>Actinomycetes</taxon>
        <taxon>Micrococcales</taxon>
        <taxon>Micrococcaceae</taxon>
        <taxon>Zhihengliuella</taxon>
    </lineage>
</organism>
<comment type="caution">
    <text evidence="13">The sequence shown here is derived from an EMBL/GenBank/DDBJ whole genome shotgun (WGS) entry which is preliminary data.</text>
</comment>
<dbReference type="GO" id="GO:0004664">
    <property type="term" value="F:prephenate dehydratase activity"/>
    <property type="evidence" value="ECO:0007669"/>
    <property type="project" value="UniProtKB-UniRule"/>
</dbReference>
<evidence type="ECO:0000256" key="2">
    <source>
        <dbReference type="ARBA" id="ARBA00013147"/>
    </source>
</evidence>
<evidence type="ECO:0000256" key="7">
    <source>
        <dbReference type="ARBA" id="ARBA00023239"/>
    </source>
</evidence>
<comment type="pathway">
    <text evidence="1 10">Amino-acid biosynthesis; L-phenylalanine biosynthesis; phenylpyruvate from prephenate: step 1/1.</text>
</comment>
<evidence type="ECO:0000256" key="4">
    <source>
        <dbReference type="ARBA" id="ARBA00022605"/>
    </source>
</evidence>
<dbReference type="SUPFAM" id="SSF53850">
    <property type="entry name" value="Periplasmic binding protein-like II"/>
    <property type="match status" value="1"/>
</dbReference>
<dbReference type="Proteomes" id="UP000292685">
    <property type="component" value="Unassembled WGS sequence"/>
</dbReference>
<evidence type="ECO:0000256" key="5">
    <source>
        <dbReference type="ARBA" id="ARBA00023141"/>
    </source>
</evidence>
<dbReference type="FunFam" id="3.30.70.260:FF:000012">
    <property type="entry name" value="Prephenate dehydratase"/>
    <property type="match status" value="1"/>
</dbReference>
<evidence type="ECO:0000256" key="8">
    <source>
        <dbReference type="ARBA" id="ARBA00047848"/>
    </source>
</evidence>
<dbReference type="GO" id="GO:0009094">
    <property type="term" value="P:L-phenylalanine biosynthetic process"/>
    <property type="evidence" value="ECO:0007669"/>
    <property type="project" value="UniProtKB-UniPathway"/>
</dbReference>
<dbReference type="PANTHER" id="PTHR21022:SF19">
    <property type="entry name" value="PREPHENATE DEHYDRATASE-RELATED"/>
    <property type="match status" value="1"/>
</dbReference>
<sequence>MIFTYLGPAGTFTESALLQVPGAAEAERVPATSVNNALDRVREGAADAAMVPIENSVEGGVSATLDSIATGGSLQIVAEALVPITFDLVVRDGIEEPGQIRTVATHGHAWAQCRSWSEANMPTAEFIPASSTAAGALSILDEKSDVDAAICSPLVAQENPLKVLRHGIEDNAGAVTRFVLVRRPGSIPEPTGRDKTTVVIPLPEDRPGGLMEILEQFAARGVNLSRIESRPTGQGLGNYFFSVDTHGHIGEARMADALAGLHRISPNLRFLGSYPAAGPAQIDPPSLKRHNTDEAFAQAAEWVASIRGAGS</sequence>
<accession>A0A4Q8AHP5</accession>
<dbReference type="RefSeq" id="WP_130451659.1">
    <property type="nucleotide sequence ID" value="NZ_SHLA01000001.1"/>
</dbReference>
<dbReference type="Pfam" id="PF01842">
    <property type="entry name" value="ACT"/>
    <property type="match status" value="1"/>
</dbReference>
<dbReference type="Gene3D" id="3.30.70.260">
    <property type="match status" value="1"/>
</dbReference>
<dbReference type="Gene3D" id="3.40.190.10">
    <property type="entry name" value="Periplasmic binding protein-like II"/>
    <property type="match status" value="2"/>
</dbReference>
<dbReference type="InterPro" id="IPR018528">
    <property type="entry name" value="Preph_deHydtase_CS"/>
</dbReference>
<dbReference type="EMBL" id="SHLA01000001">
    <property type="protein sequence ID" value="RZU63229.1"/>
    <property type="molecule type" value="Genomic_DNA"/>
</dbReference>
<protein>
    <recommendedName>
        <fullName evidence="3 10">Prephenate dehydratase</fullName>
        <shortName evidence="10">PDT</shortName>
        <ecNumber evidence="2 10">4.2.1.51</ecNumber>
    </recommendedName>
</protein>
<evidence type="ECO:0000256" key="1">
    <source>
        <dbReference type="ARBA" id="ARBA00004741"/>
    </source>
</evidence>
<dbReference type="NCBIfam" id="NF008865">
    <property type="entry name" value="PRK11898.1"/>
    <property type="match status" value="1"/>
</dbReference>
<dbReference type="OrthoDB" id="9802281at2"/>
<evidence type="ECO:0000256" key="10">
    <source>
        <dbReference type="RuleBase" id="RU361254"/>
    </source>
</evidence>
<dbReference type="FunFam" id="3.40.190.10:FF:000064">
    <property type="entry name" value="Prephenate dehydratase"/>
    <property type="match status" value="1"/>
</dbReference>
<comment type="catalytic activity">
    <reaction evidence="8 10">
        <text>prephenate + H(+) = 3-phenylpyruvate + CO2 + H2O</text>
        <dbReference type="Rhea" id="RHEA:21648"/>
        <dbReference type="ChEBI" id="CHEBI:15377"/>
        <dbReference type="ChEBI" id="CHEBI:15378"/>
        <dbReference type="ChEBI" id="CHEBI:16526"/>
        <dbReference type="ChEBI" id="CHEBI:18005"/>
        <dbReference type="ChEBI" id="CHEBI:29934"/>
        <dbReference type="EC" id="4.2.1.51"/>
    </reaction>
</comment>
<dbReference type="SUPFAM" id="SSF55021">
    <property type="entry name" value="ACT-like"/>
    <property type="match status" value="1"/>
</dbReference>
<evidence type="ECO:0000313" key="13">
    <source>
        <dbReference type="EMBL" id="RZU63229.1"/>
    </source>
</evidence>
<feature type="site" description="Essential for prephenate dehydratase activity" evidence="9">
    <location>
        <position position="176"/>
    </location>
</feature>
<keyword evidence="5 10" id="KW-0057">Aromatic amino acid biosynthesis</keyword>
<evidence type="ECO:0000256" key="6">
    <source>
        <dbReference type="ARBA" id="ARBA00023222"/>
    </source>
</evidence>
<evidence type="ECO:0000259" key="11">
    <source>
        <dbReference type="PROSITE" id="PS51171"/>
    </source>
</evidence>
<evidence type="ECO:0000259" key="12">
    <source>
        <dbReference type="PROSITE" id="PS51671"/>
    </source>
</evidence>
<feature type="domain" description="Prephenate dehydratase" evidence="11">
    <location>
        <begin position="2"/>
        <end position="183"/>
    </location>
</feature>
<evidence type="ECO:0000313" key="14">
    <source>
        <dbReference type="Proteomes" id="UP000292685"/>
    </source>
</evidence>
<proteinExistence type="predicted"/>
<dbReference type="PROSITE" id="PS51671">
    <property type="entry name" value="ACT"/>
    <property type="match status" value="1"/>
</dbReference>
<dbReference type="CDD" id="cd13632">
    <property type="entry name" value="PBP2_Aa-PDT_like"/>
    <property type="match status" value="1"/>
</dbReference>
<dbReference type="InterPro" id="IPR045865">
    <property type="entry name" value="ACT-like_dom_sf"/>
</dbReference>
<dbReference type="GO" id="GO:0005737">
    <property type="term" value="C:cytoplasm"/>
    <property type="evidence" value="ECO:0007669"/>
    <property type="project" value="TreeGrafter"/>
</dbReference>
<name>A0A4Q8AHP5_9MICC</name>
<feature type="domain" description="ACT" evidence="12">
    <location>
        <begin position="198"/>
        <end position="275"/>
    </location>
</feature>
<dbReference type="PIRSF" id="PIRSF001500">
    <property type="entry name" value="Chor_mut_pdt_Ppr"/>
    <property type="match status" value="1"/>
</dbReference>
<dbReference type="EC" id="4.2.1.51" evidence="2 10"/>
<gene>
    <name evidence="10" type="primary">pheA</name>
    <name evidence="13" type="ORF">EV380_2841</name>
</gene>
<dbReference type="CDD" id="cd04905">
    <property type="entry name" value="ACT_CM-PDT"/>
    <property type="match status" value="1"/>
</dbReference>
<dbReference type="InterPro" id="IPR001086">
    <property type="entry name" value="Preph_deHydtase"/>
</dbReference>
<dbReference type="Pfam" id="PF00800">
    <property type="entry name" value="PDT"/>
    <property type="match status" value="1"/>
</dbReference>
<keyword evidence="6 10" id="KW-0584">Phenylalanine biosynthesis</keyword>
<keyword evidence="7 10" id="KW-0456">Lyase</keyword>
<reference evidence="13 14" key="1">
    <citation type="submission" date="2019-02" db="EMBL/GenBank/DDBJ databases">
        <title>Sequencing the genomes of 1000 actinobacteria strains.</title>
        <authorList>
            <person name="Klenk H.-P."/>
        </authorList>
    </citation>
    <scope>NUCLEOTIDE SEQUENCE [LARGE SCALE GENOMIC DNA]</scope>
    <source>
        <strain evidence="13 14">DSM 17364</strain>
    </source>
</reference>
<keyword evidence="14" id="KW-1185">Reference proteome</keyword>
<dbReference type="InterPro" id="IPR008242">
    <property type="entry name" value="Chor_mutase/pphenate_deHydtase"/>
</dbReference>
<evidence type="ECO:0000256" key="3">
    <source>
        <dbReference type="ARBA" id="ARBA00021872"/>
    </source>
</evidence>
<dbReference type="InterPro" id="IPR002912">
    <property type="entry name" value="ACT_dom"/>
</dbReference>
<dbReference type="PANTHER" id="PTHR21022">
    <property type="entry name" value="PREPHENATE DEHYDRATASE P PROTEIN"/>
    <property type="match status" value="1"/>
</dbReference>
<dbReference type="PROSITE" id="PS00858">
    <property type="entry name" value="PREPHENATE_DEHYDR_2"/>
    <property type="match status" value="1"/>
</dbReference>
<dbReference type="PROSITE" id="PS51171">
    <property type="entry name" value="PREPHENATE_DEHYDR_3"/>
    <property type="match status" value="1"/>
</dbReference>
<dbReference type="UniPathway" id="UPA00121">
    <property type="reaction ID" value="UER00345"/>
</dbReference>
<dbReference type="AlphaFoldDB" id="A0A4Q8AHP5"/>
<keyword evidence="4 10" id="KW-0028">Amino-acid biosynthesis</keyword>